<dbReference type="SMART" id="SM00076">
    <property type="entry name" value="IFabd"/>
    <property type="match status" value="1"/>
</dbReference>
<keyword evidence="3 7" id="KW-0202">Cytokine</keyword>
<gene>
    <name evidence="9" type="primary">Ifnk</name>
</gene>
<keyword evidence="6" id="KW-1015">Disulfide bond</keyword>
<keyword evidence="5 7" id="KW-0051">Antiviral defense</keyword>
<dbReference type="Pfam" id="PF00143">
    <property type="entry name" value="Interferon"/>
    <property type="match status" value="1"/>
</dbReference>
<dbReference type="Gene3D" id="1.20.1250.10">
    <property type="match status" value="1"/>
</dbReference>
<comment type="similarity">
    <text evidence="2 7">Belongs to the alpha/beta interferon family.</text>
</comment>
<proteinExistence type="inferred from homology"/>
<keyword evidence="4" id="KW-0964">Secreted</keyword>
<comment type="subcellular location">
    <subcellularLocation>
        <location evidence="1">Secreted</location>
    </subcellularLocation>
</comment>
<keyword evidence="10" id="KW-1185">Reference proteome</keyword>
<evidence type="ECO:0000256" key="2">
    <source>
        <dbReference type="ARBA" id="ARBA00011033"/>
    </source>
</evidence>
<evidence type="ECO:0000256" key="6">
    <source>
        <dbReference type="ARBA" id="ARBA00023157"/>
    </source>
</evidence>
<dbReference type="GeneTree" id="ENSGT01000000214430"/>
<name>A0A8C8T8V0_PERMB</name>
<dbReference type="Ensembl" id="ENSPEMT00000009681.2">
    <property type="protein sequence ID" value="ENSPEMP00000005612.1"/>
    <property type="gene ID" value="ENSPEMG00000008046.2"/>
</dbReference>
<evidence type="ECO:0000313" key="9">
    <source>
        <dbReference type="Ensembl" id="ENSPEMP00000005612.1"/>
    </source>
</evidence>
<dbReference type="InterPro" id="IPR009079">
    <property type="entry name" value="4_helix_cytokine-like_core"/>
</dbReference>
<accession>A0A8C8T8V0</accession>
<reference evidence="9" key="3">
    <citation type="submission" date="2025-09" db="UniProtKB">
        <authorList>
            <consortium name="Ensembl"/>
        </authorList>
    </citation>
    <scope>IDENTIFICATION</scope>
</reference>
<evidence type="ECO:0000256" key="8">
    <source>
        <dbReference type="SAM" id="SignalP"/>
    </source>
</evidence>
<dbReference type="AlphaFoldDB" id="A0A8C8T8V0"/>
<evidence type="ECO:0000256" key="5">
    <source>
        <dbReference type="ARBA" id="ARBA00023118"/>
    </source>
</evidence>
<organism evidence="9 10">
    <name type="scientific">Peromyscus maniculatus bairdii</name>
    <name type="common">Prairie deer mouse</name>
    <dbReference type="NCBI Taxonomy" id="230844"/>
    <lineage>
        <taxon>Eukaryota</taxon>
        <taxon>Metazoa</taxon>
        <taxon>Chordata</taxon>
        <taxon>Craniata</taxon>
        <taxon>Vertebrata</taxon>
        <taxon>Euteleostomi</taxon>
        <taxon>Mammalia</taxon>
        <taxon>Eutheria</taxon>
        <taxon>Euarchontoglires</taxon>
        <taxon>Glires</taxon>
        <taxon>Rodentia</taxon>
        <taxon>Myomorpha</taxon>
        <taxon>Muroidea</taxon>
        <taxon>Cricetidae</taxon>
        <taxon>Neotominae</taxon>
        <taxon>Peromyscus</taxon>
    </lineage>
</organism>
<evidence type="ECO:0000256" key="7">
    <source>
        <dbReference type="RuleBase" id="RU000436"/>
    </source>
</evidence>
<feature type="signal peptide" evidence="8">
    <location>
        <begin position="1"/>
        <end position="20"/>
    </location>
</feature>
<dbReference type="GO" id="GO:0005615">
    <property type="term" value="C:extracellular space"/>
    <property type="evidence" value="ECO:0007669"/>
    <property type="project" value="UniProtKB-KW"/>
</dbReference>
<reference evidence="9 10" key="1">
    <citation type="submission" date="2018-10" db="EMBL/GenBank/DDBJ databases">
        <title>Improved assembly of the deer mouse Peromyscus maniculatus genome.</title>
        <authorList>
            <person name="Lassance J.-M."/>
            <person name="Hoekstra H.E."/>
        </authorList>
    </citation>
    <scope>NUCLEOTIDE SEQUENCE [LARGE SCALE GENOMIC DNA]</scope>
</reference>
<keyword evidence="8" id="KW-0732">Signal</keyword>
<evidence type="ECO:0000256" key="1">
    <source>
        <dbReference type="ARBA" id="ARBA00004613"/>
    </source>
</evidence>
<protein>
    <submittedName>
        <fullName evidence="9">Interferon kappa</fullName>
    </submittedName>
</protein>
<dbReference type="PANTHER" id="PTHR11691:SF6">
    <property type="entry name" value="INTERFERON KAPPA"/>
    <property type="match status" value="1"/>
</dbReference>
<dbReference type="GO" id="GO:0005125">
    <property type="term" value="F:cytokine activity"/>
    <property type="evidence" value="ECO:0007669"/>
    <property type="project" value="UniProtKB-KW"/>
</dbReference>
<dbReference type="Proteomes" id="UP000694547">
    <property type="component" value="Chromosome 2"/>
</dbReference>
<dbReference type="InterPro" id="IPR000471">
    <property type="entry name" value="Interferon_alpha/beta/delta"/>
</dbReference>
<evidence type="ECO:0000313" key="10">
    <source>
        <dbReference type="Proteomes" id="UP000694547"/>
    </source>
</evidence>
<feature type="chain" id="PRO_5034374694" evidence="8">
    <location>
        <begin position="21"/>
        <end position="197"/>
    </location>
</feature>
<dbReference type="PANTHER" id="PTHR11691">
    <property type="entry name" value="TYPE I INTERFERON"/>
    <property type="match status" value="1"/>
</dbReference>
<dbReference type="PRINTS" id="PR00266">
    <property type="entry name" value="INTERFERONAB"/>
</dbReference>
<evidence type="ECO:0000256" key="3">
    <source>
        <dbReference type="ARBA" id="ARBA00022514"/>
    </source>
</evidence>
<dbReference type="SUPFAM" id="SSF47266">
    <property type="entry name" value="4-helical cytokines"/>
    <property type="match status" value="1"/>
</dbReference>
<reference evidence="9" key="2">
    <citation type="submission" date="2025-08" db="UniProtKB">
        <authorList>
            <consortium name="Ensembl"/>
        </authorList>
    </citation>
    <scope>IDENTIFICATION</scope>
</reference>
<evidence type="ECO:0000256" key="4">
    <source>
        <dbReference type="ARBA" id="ARBA00022525"/>
    </source>
</evidence>
<sequence>TPERLWPVVLVALFVTPIQSLNCVYLDNTTLESVKLLGSIIRSPLKCLKEIKDFEFPKEILPHIQHVERDMKEAFYLISIQALNIFSQNSYISPATRERLQHIRMGLFEQVQQALDCFIDEKKKNKEQPRPKYPQRVYLELSKYFIKINKFLGDKKYSFCAWEIVGAEVRRCFMIFYNFKRLLKIQSESSTFRQEFR</sequence>
<dbReference type="GO" id="GO:0051607">
    <property type="term" value="P:defense response to virus"/>
    <property type="evidence" value="ECO:0007669"/>
    <property type="project" value="UniProtKB-KW"/>
</dbReference>
<dbReference type="GO" id="GO:0005126">
    <property type="term" value="F:cytokine receptor binding"/>
    <property type="evidence" value="ECO:0007669"/>
    <property type="project" value="InterPro"/>
</dbReference>